<dbReference type="OrthoDB" id="10262320at2759"/>
<dbReference type="SUPFAM" id="SSF109880">
    <property type="entry name" value="A middle domain of Talin 1"/>
    <property type="match status" value="1"/>
</dbReference>
<feature type="domain" description="Talin central" evidence="2">
    <location>
        <begin position="1"/>
        <end position="59"/>
    </location>
</feature>
<evidence type="ECO:0000256" key="1">
    <source>
        <dbReference type="SAM" id="Phobius"/>
    </source>
</evidence>
<comment type="caution">
    <text evidence="3">The sequence shown here is derived from an EMBL/GenBank/DDBJ whole genome shotgun (WGS) entry which is preliminary data.</text>
</comment>
<accession>A0A8S4QCF5</accession>
<feature type="transmembrane region" description="Helical" evidence="1">
    <location>
        <begin position="467"/>
        <end position="489"/>
    </location>
</feature>
<dbReference type="GO" id="GO:0005925">
    <property type="term" value="C:focal adhesion"/>
    <property type="evidence" value="ECO:0007669"/>
    <property type="project" value="InterPro"/>
</dbReference>
<evidence type="ECO:0000313" key="3">
    <source>
        <dbReference type="EMBL" id="CAH2207511.1"/>
    </source>
</evidence>
<dbReference type="GO" id="GO:0005886">
    <property type="term" value="C:plasma membrane"/>
    <property type="evidence" value="ECO:0007669"/>
    <property type="project" value="TreeGrafter"/>
</dbReference>
<gene>
    <name evidence="3" type="primary">jg13964</name>
    <name evidence="3" type="ORF">PAEG_LOCUS132</name>
</gene>
<evidence type="ECO:0000313" key="4">
    <source>
        <dbReference type="Proteomes" id="UP000838756"/>
    </source>
</evidence>
<dbReference type="GO" id="GO:0005200">
    <property type="term" value="F:structural constituent of cytoskeleton"/>
    <property type="evidence" value="ECO:0007669"/>
    <property type="project" value="InterPro"/>
</dbReference>
<protein>
    <submittedName>
        <fullName evidence="3">Jg13964 protein</fullName>
    </submittedName>
</protein>
<dbReference type="InterPro" id="IPR015224">
    <property type="entry name" value="Talin_cent"/>
</dbReference>
<dbReference type="Gene3D" id="1.20.1420.10">
    <property type="entry name" value="Talin, central domain"/>
    <property type="match status" value="1"/>
</dbReference>
<keyword evidence="1" id="KW-0472">Membrane</keyword>
<dbReference type="PANTHER" id="PTHR19981">
    <property type="entry name" value="TALIN"/>
    <property type="match status" value="1"/>
</dbReference>
<name>A0A8S4QCF5_9NEOP</name>
<organism evidence="3 4">
    <name type="scientific">Pararge aegeria aegeria</name>
    <dbReference type="NCBI Taxonomy" id="348720"/>
    <lineage>
        <taxon>Eukaryota</taxon>
        <taxon>Metazoa</taxon>
        <taxon>Ecdysozoa</taxon>
        <taxon>Arthropoda</taxon>
        <taxon>Hexapoda</taxon>
        <taxon>Insecta</taxon>
        <taxon>Pterygota</taxon>
        <taxon>Neoptera</taxon>
        <taxon>Endopterygota</taxon>
        <taxon>Lepidoptera</taxon>
        <taxon>Glossata</taxon>
        <taxon>Ditrysia</taxon>
        <taxon>Papilionoidea</taxon>
        <taxon>Nymphalidae</taxon>
        <taxon>Satyrinae</taxon>
        <taxon>Satyrini</taxon>
        <taxon>Parargina</taxon>
        <taxon>Pararge</taxon>
    </lineage>
</organism>
<proteinExistence type="predicted"/>
<dbReference type="PANTHER" id="PTHR19981:SF1">
    <property type="entry name" value="RHEA, ISOFORM B"/>
    <property type="match status" value="1"/>
</dbReference>
<dbReference type="AlphaFoldDB" id="A0A8S4QCF5"/>
<dbReference type="InterPro" id="IPR036476">
    <property type="entry name" value="Talin_cent_sf"/>
</dbReference>
<dbReference type="Pfam" id="PF09141">
    <property type="entry name" value="Talin_middle"/>
    <property type="match status" value="1"/>
</dbReference>
<dbReference type="Proteomes" id="UP000838756">
    <property type="component" value="Unassembled WGS sequence"/>
</dbReference>
<keyword evidence="1" id="KW-1133">Transmembrane helix</keyword>
<dbReference type="GO" id="GO:0030036">
    <property type="term" value="P:actin cytoskeleton organization"/>
    <property type="evidence" value="ECO:0007669"/>
    <property type="project" value="TreeGrafter"/>
</dbReference>
<dbReference type="EMBL" id="CAKXAJ010000442">
    <property type="protein sequence ID" value="CAH2207511.1"/>
    <property type="molecule type" value="Genomic_DNA"/>
</dbReference>
<sequence length="511" mass="58967">MIAALMDDTQNGDRLLDATRKLCSAFSDLLKATEPDTKEPRPNLLNAASRVGEASTSILYTIGEETEEDKETQVFFGKDTKEYGADFLPEEKDKKYEDDGIYEDIDTSNYFGKMLDIIHEETDSEYYRSLEYCNTIFKRQLGRPTVDDFRNNVSTDYVTDDVRRGRLSSNGESGDGDYEAILFNCEGYLEKDKSVPNNLAVDKSGLEIDGTLDKDYETGDQNPKLYPKTISDKIFDFKKDFSNHNYVNVNFDNSKTKNENDNNINLDRRTKNEILRQQFFLSSTNKNDVNDKFNRFTDKNDLNDKLNRLNDKKIECHSIRNDITKTGPDVKVAGALNMKLFNLDKYNRVLTTTETFMEKAEASFTKNELNLKRDDFESFIKRSEKYFTTEHRDRETTVHLNNASRTPPPKGKTEVRIVYNPTFLATQENIKGFCQFCNKRCPRTDLKCCPKCVCLELQLKDVWKDNWLNILLILALIFVLLAFFIQWLLKNVGCHDGNEVVNGTCLDSFLQ</sequence>
<dbReference type="GO" id="GO:0001726">
    <property type="term" value="C:ruffle"/>
    <property type="evidence" value="ECO:0007669"/>
    <property type="project" value="InterPro"/>
</dbReference>
<evidence type="ECO:0000259" key="2">
    <source>
        <dbReference type="Pfam" id="PF09141"/>
    </source>
</evidence>
<dbReference type="GO" id="GO:0005178">
    <property type="term" value="F:integrin binding"/>
    <property type="evidence" value="ECO:0007669"/>
    <property type="project" value="TreeGrafter"/>
</dbReference>
<dbReference type="GO" id="GO:0098609">
    <property type="term" value="P:cell-cell adhesion"/>
    <property type="evidence" value="ECO:0007669"/>
    <property type="project" value="TreeGrafter"/>
</dbReference>
<keyword evidence="4" id="KW-1185">Reference proteome</keyword>
<keyword evidence="1" id="KW-0812">Transmembrane</keyword>
<dbReference type="GO" id="GO:0005737">
    <property type="term" value="C:cytoplasm"/>
    <property type="evidence" value="ECO:0007669"/>
    <property type="project" value="TreeGrafter"/>
</dbReference>
<reference evidence="3" key="1">
    <citation type="submission" date="2022-03" db="EMBL/GenBank/DDBJ databases">
        <authorList>
            <person name="Lindestad O."/>
        </authorList>
    </citation>
    <scope>NUCLEOTIDE SEQUENCE</scope>
</reference>